<feature type="transmembrane region" description="Helical" evidence="7">
    <location>
        <begin position="92"/>
        <end position="112"/>
    </location>
</feature>
<dbReference type="InterPro" id="IPR036259">
    <property type="entry name" value="MFS_trans_sf"/>
</dbReference>
<feature type="transmembrane region" description="Helical" evidence="7">
    <location>
        <begin position="118"/>
        <end position="139"/>
    </location>
</feature>
<dbReference type="Pfam" id="PF07690">
    <property type="entry name" value="MFS_1"/>
    <property type="match status" value="1"/>
</dbReference>
<feature type="transmembrane region" description="Helical" evidence="7">
    <location>
        <begin position="151"/>
        <end position="173"/>
    </location>
</feature>
<name>A0A1V6S000_9EURO</name>
<dbReference type="GO" id="GO:0022857">
    <property type="term" value="F:transmembrane transporter activity"/>
    <property type="evidence" value="ECO:0007669"/>
    <property type="project" value="InterPro"/>
</dbReference>
<feature type="transmembrane region" description="Helical" evidence="7">
    <location>
        <begin position="65"/>
        <end position="85"/>
    </location>
</feature>
<keyword evidence="5 7" id="KW-0472">Membrane</keyword>
<evidence type="ECO:0000313" key="10">
    <source>
        <dbReference type="Proteomes" id="UP000191518"/>
    </source>
</evidence>
<dbReference type="PANTHER" id="PTHR23506:SF23">
    <property type="entry name" value="GH10249P"/>
    <property type="match status" value="1"/>
</dbReference>
<reference evidence="10" key="1">
    <citation type="journal article" date="2017" name="Nat. Microbiol.">
        <title>Global analysis of biosynthetic gene clusters reveals vast potential of secondary metabolite production in Penicillium species.</title>
        <authorList>
            <person name="Nielsen J.C."/>
            <person name="Grijseels S."/>
            <person name="Prigent S."/>
            <person name="Ji B."/>
            <person name="Dainat J."/>
            <person name="Nielsen K.F."/>
            <person name="Frisvad J.C."/>
            <person name="Workman M."/>
            <person name="Nielsen J."/>
        </authorList>
    </citation>
    <scope>NUCLEOTIDE SEQUENCE [LARGE SCALE GENOMIC DNA]</scope>
    <source>
        <strain evidence="10">IBT 29486</strain>
    </source>
</reference>
<feature type="transmembrane region" description="Helical" evidence="7">
    <location>
        <begin position="284"/>
        <end position="307"/>
    </location>
</feature>
<dbReference type="PROSITE" id="PS50850">
    <property type="entry name" value="MFS"/>
    <property type="match status" value="1"/>
</dbReference>
<dbReference type="InterPro" id="IPR020846">
    <property type="entry name" value="MFS_dom"/>
</dbReference>
<dbReference type="Gene3D" id="1.20.1250.20">
    <property type="entry name" value="MFS general substrate transporter like domains"/>
    <property type="match status" value="2"/>
</dbReference>
<sequence length="484" mass="51762">MEDIIPTKPWLFNLRSSKQLIGLAVFSTTFTDGFLYGIIVSVLPFSLTVRSGVPEADVQFWTSTSLAVFGLAMVLGAPMAGWIVGNCERRQIPFLGGLSCAFGATLSFMLGVKPWMIIVARIFQGLSASVVYTAGLTLLVDTIESHELGPWIGFGLSGMNFGVLVSPTLGGIVYEKAGFYPVFIMGLGVVLVNLILILLMIDRKSAAKYRGQNGSTKGSTIPNGHSKKGSIANGKRRLSTVEDGDPTATTPLLSHCRQTSSAVANHPSWWTIVGGFLRNPRILAALYGCLINTILVSAMDAVLPIFIKQTFHWFSGATGAMFLNITIPSFIGPFVGMISDKYGVRLISTIGFTLGAVAVALLAVIRHNDTTNKVMACILLFCVGLGLNISLTPLVTEIPRIVDVIQNEQPEIYGDKSAVTEAYMLLDAAFGAGTVLGPLLSELAFENLGWTACTAMLGLLTVSAIFPAILHLTPNPKGRLIISR</sequence>
<dbReference type="OrthoDB" id="5086884at2759"/>
<evidence type="ECO:0000256" key="7">
    <source>
        <dbReference type="SAM" id="Phobius"/>
    </source>
</evidence>
<feature type="transmembrane region" description="Helical" evidence="7">
    <location>
        <begin position="371"/>
        <end position="391"/>
    </location>
</feature>
<dbReference type="SUPFAM" id="SSF103473">
    <property type="entry name" value="MFS general substrate transporter"/>
    <property type="match status" value="1"/>
</dbReference>
<feature type="transmembrane region" description="Helical" evidence="7">
    <location>
        <begin position="20"/>
        <end position="45"/>
    </location>
</feature>
<feature type="compositionally biased region" description="Polar residues" evidence="6">
    <location>
        <begin position="212"/>
        <end position="223"/>
    </location>
</feature>
<keyword evidence="4 7" id="KW-1133">Transmembrane helix</keyword>
<comment type="caution">
    <text evidence="9">The sequence shown here is derived from an EMBL/GenBank/DDBJ whole genome shotgun (WGS) entry which is preliminary data.</text>
</comment>
<feature type="transmembrane region" description="Helical" evidence="7">
    <location>
        <begin position="422"/>
        <end position="441"/>
    </location>
</feature>
<keyword evidence="3 7" id="KW-0812">Transmembrane</keyword>
<gene>
    <name evidence="9" type="ORF">PENVUL_c014G04021</name>
</gene>
<dbReference type="PANTHER" id="PTHR23506">
    <property type="entry name" value="GH10249P"/>
    <property type="match status" value="1"/>
</dbReference>
<feature type="transmembrane region" description="Helical" evidence="7">
    <location>
        <begin position="447"/>
        <end position="470"/>
    </location>
</feature>
<dbReference type="EMBL" id="MDYP01000014">
    <property type="protein sequence ID" value="OQE07367.1"/>
    <property type="molecule type" value="Genomic_DNA"/>
</dbReference>
<evidence type="ECO:0000256" key="3">
    <source>
        <dbReference type="ARBA" id="ARBA00022692"/>
    </source>
</evidence>
<feature type="transmembrane region" description="Helical" evidence="7">
    <location>
        <begin position="342"/>
        <end position="365"/>
    </location>
</feature>
<protein>
    <recommendedName>
        <fullName evidence="8">Major facilitator superfamily (MFS) profile domain-containing protein</fullName>
    </recommendedName>
</protein>
<evidence type="ECO:0000313" key="9">
    <source>
        <dbReference type="EMBL" id="OQE07367.1"/>
    </source>
</evidence>
<feature type="transmembrane region" description="Helical" evidence="7">
    <location>
        <begin position="179"/>
        <end position="201"/>
    </location>
</feature>
<dbReference type="AlphaFoldDB" id="A0A1V6S000"/>
<dbReference type="STRING" id="29845.A0A1V6S000"/>
<evidence type="ECO:0000256" key="2">
    <source>
        <dbReference type="ARBA" id="ARBA00022448"/>
    </source>
</evidence>
<dbReference type="Proteomes" id="UP000191518">
    <property type="component" value="Unassembled WGS sequence"/>
</dbReference>
<comment type="subcellular location">
    <subcellularLocation>
        <location evidence="1">Membrane</location>
        <topology evidence="1">Multi-pass membrane protein</topology>
    </subcellularLocation>
</comment>
<keyword evidence="2" id="KW-0813">Transport</keyword>
<evidence type="ECO:0000256" key="4">
    <source>
        <dbReference type="ARBA" id="ARBA00022989"/>
    </source>
</evidence>
<feature type="domain" description="Major facilitator superfamily (MFS) profile" evidence="8">
    <location>
        <begin position="21"/>
        <end position="479"/>
    </location>
</feature>
<evidence type="ECO:0000256" key="5">
    <source>
        <dbReference type="ARBA" id="ARBA00023136"/>
    </source>
</evidence>
<proteinExistence type="predicted"/>
<organism evidence="9 10">
    <name type="scientific">Penicillium vulpinum</name>
    <dbReference type="NCBI Taxonomy" id="29845"/>
    <lineage>
        <taxon>Eukaryota</taxon>
        <taxon>Fungi</taxon>
        <taxon>Dikarya</taxon>
        <taxon>Ascomycota</taxon>
        <taxon>Pezizomycotina</taxon>
        <taxon>Eurotiomycetes</taxon>
        <taxon>Eurotiomycetidae</taxon>
        <taxon>Eurotiales</taxon>
        <taxon>Aspergillaceae</taxon>
        <taxon>Penicillium</taxon>
    </lineage>
</organism>
<feature type="transmembrane region" description="Helical" evidence="7">
    <location>
        <begin position="313"/>
        <end position="335"/>
    </location>
</feature>
<keyword evidence="10" id="KW-1185">Reference proteome</keyword>
<dbReference type="GO" id="GO:0016020">
    <property type="term" value="C:membrane"/>
    <property type="evidence" value="ECO:0007669"/>
    <property type="project" value="UniProtKB-SubCell"/>
</dbReference>
<dbReference type="InterPro" id="IPR011701">
    <property type="entry name" value="MFS"/>
</dbReference>
<evidence type="ECO:0000259" key="8">
    <source>
        <dbReference type="PROSITE" id="PS50850"/>
    </source>
</evidence>
<evidence type="ECO:0000256" key="1">
    <source>
        <dbReference type="ARBA" id="ARBA00004141"/>
    </source>
</evidence>
<dbReference type="InterPro" id="IPR050930">
    <property type="entry name" value="MFS_Vesicular_Transporter"/>
</dbReference>
<evidence type="ECO:0000256" key="6">
    <source>
        <dbReference type="SAM" id="MobiDB-lite"/>
    </source>
</evidence>
<feature type="region of interest" description="Disordered" evidence="6">
    <location>
        <begin position="210"/>
        <end position="243"/>
    </location>
</feature>
<accession>A0A1V6S000</accession>